<evidence type="ECO:0000313" key="2">
    <source>
        <dbReference type="Proteomes" id="UP000438429"/>
    </source>
</evidence>
<proteinExistence type="predicted"/>
<name>A0A6A4S4L1_SCOMX</name>
<dbReference type="AlphaFoldDB" id="A0A6A4S4L1"/>
<protein>
    <submittedName>
        <fullName evidence="1">Uncharacterized protein</fullName>
    </submittedName>
</protein>
<dbReference type="Proteomes" id="UP000438429">
    <property type="component" value="Unassembled WGS sequence"/>
</dbReference>
<evidence type="ECO:0000313" key="1">
    <source>
        <dbReference type="EMBL" id="KAF0029293.1"/>
    </source>
</evidence>
<dbReference type="EMBL" id="VEVO01000016">
    <property type="protein sequence ID" value="KAF0029293.1"/>
    <property type="molecule type" value="Genomic_DNA"/>
</dbReference>
<organism evidence="1 2">
    <name type="scientific">Scophthalmus maximus</name>
    <name type="common">Turbot</name>
    <name type="synonym">Psetta maxima</name>
    <dbReference type="NCBI Taxonomy" id="52904"/>
    <lineage>
        <taxon>Eukaryota</taxon>
        <taxon>Metazoa</taxon>
        <taxon>Chordata</taxon>
        <taxon>Craniata</taxon>
        <taxon>Vertebrata</taxon>
        <taxon>Euteleostomi</taxon>
        <taxon>Actinopterygii</taxon>
        <taxon>Neopterygii</taxon>
        <taxon>Teleostei</taxon>
        <taxon>Neoteleostei</taxon>
        <taxon>Acanthomorphata</taxon>
        <taxon>Carangaria</taxon>
        <taxon>Pleuronectiformes</taxon>
        <taxon>Pleuronectoidei</taxon>
        <taxon>Scophthalmidae</taxon>
        <taxon>Scophthalmus</taxon>
    </lineage>
</organism>
<sequence>MGNPRWRLVKRPCQLFVCMLNRCGRYVVLTRRSKQPSATCGPSGHLHADRENSLGSTNMQLSLKDIGWIDGNVDKGHHVTLGAAVGAVRLGHWAASYRFPGDKSTCISKRYLDGPWGIQQCVAIIQSINFLPLPTDARHSSLQFSRLMPPKII</sequence>
<gene>
    <name evidence="1" type="ORF">F2P81_018398</name>
</gene>
<comment type="caution">
    <text evidence="1">The sequence shown here is derived from an EMBL/GenBank/DDBJ whole genome shotgun (WGS) entry which is preliminary data.</text>
</comment>
<accession>A0A6A4S4L1</accession>
<reference evidence="1 2" key="1">
    <citation type="submission" date="2019-06" db="EMBL/GenBank/DDBJ databases">
        <title>Draft genomes of female and male turbot (Scophthalmus maximus).</title>
        <authorList>
            <person name="Xu H."/>
            <person name="Xu X.-W."/>
            <person name="Shao C."/>
            <person name="Chen S."/>
        </authorList>
    </citation>
    <scope>NUCLEOTIDE SEQUENCE [LARGE SCALE GENOMIC DNA]</scope>
    <source>
        <strain evidence="1">Ysfricsl-2016a</strain>
        <tissue evidence="1">Blood</tissue>
    </source>
</reference>